<proteinExistence type="predicted"/>
<dbReference type="SUPFAM" id="SSF53041">
    <property type="entry name" value="Resolvase-like"/>
    <property type="match status" value="1"/>
</dbReference>
<gene>
    <name evidence="5" type="ORF">KDK_60540</name>
</gene>
<feature type="domain" description="Recombinase" evidence="4">
    <location>
        <begin position="191"/>
        <end position="334"/>
    </location>
</feature>
<dbReference type="InterPro" id="IPR038109">
    <property type="entry name" value="DNA_bind_recomb_sf"/>
</dbReference>
<evidence type="ECO:0000256" key="3">
    <source>
        <dbReference type="SAM" id="Coils"/>
    </source>
</evidence>
<organism evidence="5 6">
    <name type="scientific">Dictyobacter kobayashii</name>
    <dbReference type="NCBI Taxonomy" id="2014872"/>
    <lineage>
        <taxon>Bacteria</taxon>
        <taxon>Bacillati</taxon>
        <taxon>Chloroflexota</taxon>
        <taxon>Ktedonobacteria</taxon>
        <taxon>Ktedonobacterales</taxon>
        <taxon>Dictyobacteraceae</taxon>
        <taxon>Dictyobacter</taxon>
    </lineage>
</organism>
<keyword evidence="2" id="KW-0233">DNA recombination</keyword>
<evidence type="ECO:0000313" key="5">
    <source>
        <dbReference type="EMBL" id="GCE22254.1"/>
    </source>
</evidence>
<dbReference type="SMART" id="SM00857">
    <property type="entry name" value="Resolvase"/>
    <property type="match status" value="1"/>
</dbReference>
<dbReference type="Pfam" id="PF00239">
    <property type="entry name" value="Resolvase"/>
    <property type="match status" value="1"/>
</dbReference>
<keyword evidence="6" id="KW-1185">Reference proteome</keyword>
<dbReference type="CDD" id="cd00338">
    <property type="entry name" value="Ser_Recombinase"/>
    <property type="match status" value="1"/>
</dbReference>
<dbReference type="InterPro" id="IPR036162">
    <property type="entry name" value="Resolvase-like_N_sf"/>
</dbReference>
<dbReference type="InterPro" id="IPR011109">
    <property type="entry name" value="DNA_bind_recombinase_dom"/>
</dbReference>
<dbReference type="PROSITE" id="PS51737">
    <property type="entry name" value="RECOMBINASE_DNA_BIND"/>
    <property type="match status" value="1"/>
</dbReference>
<dbReference type="InterPro" id="IPR006119">
    <property type="entry name" value="Resolv_N"/>
</dbReference>
<dbReference type="PANTHER" id="PTHR30461:SF2">
    <property type="entry name" value="SERINE RECOMBINASE PINE-RELATED"/>
    <property type="match status" value="1"/>
</dbReference>
<evidence type="ECO:0000313" key="6">
    <source>
        <dbReference type="Proteomes" id="UP000287188"/>
    </source>
</evidence>
<dbReference type="GO" id="GO:0003677">
    <property type="term" value="F:DNA binding"/>
    <property type="evidence" value="ECO:0007669"/>
    <property type="project" value="UniProtKB-KW"/>
</dbReference>
<evidence type="ECO:0000256" key="1">
    <source>
        <dbReference type="ARBA" id="ARBA00023125"/>
    </source>
</evidence>
<dbReference type="EMBL" id="BIFS01000002">
    <property type="protein sequence ID" value="GCE22254.1"/>
    <property type="molecule type" value="Genomic_DNA"/>
</dbReference>
<reference evidence="6" key="1">
    <citation type="submission" date="2018-12" db="EMBL/GenBank/DDBJ databases">
        <title>Tengunoibacter tsumagoiensis gen. nov., sp. nov., Dictyobacter kobayashii sp. nov., D. alpinus sp. nov., and D. joshuensis sp. nov. and description of Dictyobacteraceae fam. nov. within the order Ktedonobacterales isolated from Tengu-no-mugimeshi.</title>
        <authorList>
            <person name="Wang C.M."/>
            <person name="Zheng Y."/>
            <person name="Sakai Y."/>
            <person name="Toyoda A."/>
            <person name="Minakuchi Y."/>
            <person name="Abe K."/>
            <person name="Yokota A."/>
            <person name="Yabe S."/>
        </authorList>
    </citation>
    <scope>NUCLEOTIDE SEQUENCE [LARGE SCALE GENOMIC DNA]</scope>
    <source>
        <strain evidence="6">Uno11</strain>
    </source>
</reference>
<dbReference type="Proteomes" id="UP000287188">
    <property type="component" value="Unassembled WGS sequence"/>
</dbReference>
<dbReference type="AlphaFoldDB" id="A0A402AT29"/>
<dbReference type="GO" id="GO:0000150">
    <property type="term" value="F:DNA strand exchange activity"/>
    <property type="evidence" value="ECO:0007669"/>
    <property type="project" value="InterPro"/>
</dbReference>
<accession>A0A402AT29</accession>
<feature type="coiled-coil region" evidence="3">
    <location>
        <begin position="473"/>
        <end position="500"/>
    </location>
</feature>
<name>A0A402AT29_9CHLR</name>
<dbReference type="RefSeq" id="WP_161977767.1">
    <property type="nucleotide sequence ID" value="NZ_BIFS01000002.1"/>
</dbReference>
<dbReference type="Gene3D" id="3.90.1750.20">
    <property type="entry name" value="Putative Large Serine Recombinase, Chain B, Domain 2"/>
    <property type="match status" value="1"/>
</dbReference>
<dbReference type="PANTHER" id="PTHR30461">
    <property type="entry name" value="DNA-INVERTASE FROM LAMBDOID PROPHAGE"/>
    <property type="match status" value="1"/>
</dbReference>
<dbReference type="InterPro" id="IPR050639">
    <property type="entry name" value="SSR_resolvase"/>
</dbReference>
<comment type="caution">
    <text evidence="5">The sequence shown here is derived from an EMBL/GenBank/DDBJ whole genome shotgun (WGS) entry which is preliminary data.</text>
</comment>
<keyword evidence="1" id="KW-0238">DNA-binding</keyword>
<sequence length="689" mass="80845">MRTFQQKGNNHHQNTAWARIEYRTEAGLGIYARQSTLAQVKNYRQSTEMQTDDLVDMAKHLGWDEDHIILFTQDLAKSGKLRIDQRTGLRSLIERIEKGEFKTVLVFLEDRLFRDETGIQYNIFIDVCKRHSVLVVTPHMTYDFTNPFHVKQFRWRCEEAADYLRDYVINRLHGAKNRISESGRFAGRSIPIGFIIDRETSMIVDGKVAPNPTYRKFIPYEPHAHIVRWLFQRYWELGGKIRPLCRELQQQPFVFPDFEPDVDISKYIALYHLKQTAGGYHISRPGLMGLLTNVAYIGYWIHLGEIVSKNNHQAIVEEDLFWYAFSRLSPYTITGERNEKKKGYIRYSRKEPIPALLKNVIGSQEGGRVYVSTSGLTHKPIYVIEERNQRLILKYHAATPCQEIDDLVARRLVEHMKRTKQFERYQDYAAELQKERDQIGKNIKQQVAEIDKQMDGILTTLSLPKDTLPKKLREKFVAKYTLLEKQKEELEIQQATIQTNSHAQKLMEYYSLINRIGQQWERIPFIHKQALADALIKQVYLDEMTGHWLRIEVEWLDPHWGIERLYIFRSGGAHKTWTDEENNIIHDLFLNTPREGILAKLPRRSWVAITLQARKLHIHRQRNLISTCAIPHTLSIEDVTFMKGAGINMNETSCHKWESRHLRLPSVLLAPGQKWPPCPPLEHHRFPRP</sequence>
<keyword evidence="3" id="KW-0175">Coiled coil</keyword>
<protein>
    <recommendedName>
        <fullName evidence="4">Recombinase domain-containing protein</fullName>
    </recommendedName>
</protein>
<dbReference type="Gene3D" id="3.40.50.1390">
    <property type="entry name" value="Resolvase, N-terminal catalytic domain"/>
    <property type="match status" value="1"/>
</dbReference>
<evidence type="ECO:0000259" key="4">
    <source>
        <dbReference type="PROSITE" id="PS51737"/>
    </source>
</evidence>
<evidence type="ECO:0000256" key="2">
    <source>
        <dbReference type="ARBA" id="ARBA00023172"/>
    </source>
</evidence>